<evidence type="ECO:0000256" key="1">
    <source>
        <dbReference type="ARBA" id="ARBA00022737"/>
    </source>
</evidence>
<evidence type="ECO:0000313" key="3">
    <source>
        <dbReference type="EMBL" id="SNU86893.1"/>
    </source>
</evidence>
<dbReference type="GO" id="GO:0006355">
    <property type="term" value="P:regulation of DNA-templated transcription"/>
    <property type="evidence" value="ECO:0007669"/>
    <property type="project" value="InterPro"/>
</dbReference>
<dbReference type="SUPFAM" id="SSF50151">
    <property type="entry name" value="SacY-like RNA-binding domain"/>
    <property type="match status" value="1"/>
</dbReference>
<dbReference type="InterPro" id="IPR036634">
    <property type="entry name" value="PRD_sf"/>
</dbReference>
<gene>
    <name evidence="3" type="primary">licT_2</name>
    <name evidence="3" type="ORF">SAMEA4412692_00421</name>
</gene>
<evidence type="ECO:0000313" key="4">
    <source>
        <dbReference type="Proteomes" id="UP000215185"/>
    </source>
</evidence>
<dbReference type="OrthoDB" id="9813552at2"/>
<dbReference type="KEGG" id="smen:SAMEA4412692_0421"/>
<dbReference type="GO" id="GO:0003723">
    <property type="term" value="F:RNA binding"/>
    <property type="evidence" value="ECO:0007669"/>
    <property type="project" value="InterPro"/>
</dbReference>
<dbReference type="InterPro" id="IPR004341">
    <property type="entry name" value="CAT_RNA-bd_dom"/>
</dbReference>
<keyword evidence="4" id="KW-1185">Reference proteome</keyword>
<dbReference type="Gene3D" id="2.30.24.10">
    <property type="entry name" value="CAT RNA-binding domain"/>
    <property type="match status" value="1"/>
</dbReference>
<dbReference type="eggNOG" id="COG3711">
    <property type="taxonomic scope" value="Bacteria"/>
</dbReference>
<accession>A0A239SQG0</accession>
<dbReference type="InterPro" id="IPR036650">
    <property type="entry name" value="CAT_RNA-bd_dom_sf"/>
</dbReference>
<organism evidence="3 4">
    <name type="scientific">Streptococcus merionis</name>
    <dbReference type="NCBI Taxonomy" id="400065"/>
    <lineage>
        <taxon>Bacteria</taxon>
        <taxon>Bacillati</taxon>
        <taxon>Bacillota</taxon>
        <taxon>Bacilli</taxon>
        <taxon>Lactobacillales</taxon>
        <taxon>Streptococcaceae</taxon>
        <taxon>Streptococcus</taxon>
    </lineage>
</organism>
<dbReference type="AlphaFoldDB" id="A0A239SQG0"/>
<dbReference type="NCBIfam" id="NF046042">
    <property type="entry name" value="LicT"/>
    <property type="match status" value="1"/>
</dbReference>
<sequence length="279" mass="32897">MIIKRILNHNAVIAKNKKDIDILLFGRGIAFGKKVGDRILPSSIEKSFLLKNSDNMNRFTEIFIDVPIELVYVCEKIINLGKITLGNHFDEIIYINLTDHINTSIERNEEGIVVTNPLRWEIARYYKEEFELGRKALSIIKKDLHIELPIDEAAFIALHFVNANLENTFQESYRITEITMRIEKIIQDYYSTEFNQDSIDYYRFITHVKLFAHRLVERNDYHDEDDADILELMQKKYPREYKCGVHVADFIQVEYDYLLSSSELVYLIAHIRRLTKNLS</sequence>
<dbReference type="Gene3D" id="1.10.1790.10">
    <property type="entry name" value="PRD domain"/>
    <property type="match status" value="2"/>
</dbReference>
<dbReference type="Pfam" id="PF03123">
    <property type="entry name" value="CAT_RBD"/>
    <property type="match status" value="1"/>
</dbReference>
<dbReference type="SMART" id="SM01061">
    <property type="entry name" value="CAT_RBD"/>
    <property type="match status" value="1"/>
</dbReference>
<dbReference type="RefSeq" id="WP_018373793.1">
    <property type="nucleotide sequence ID" value="NZ_LT906439.1"/>
</dbReference>
<dbReference type="PROSITE" id="PS51372">
    <property type="entry name" value="PRD_2"/>
    <property type="match status" value="2"/>
</dbReference>
<dbReference type="Pfam" id="PF00874">
    <property type="entry name" value="PRD"/>
    <property type="match status" value="2"/>
</dbReference>
<dbReference type="SUPFAM" id="SSF63520">
    <property type="entry name" value="PTS-regulatory domain, PRD"/>
    <property type="match status" value="2"/>
</dbReference>
<dbReference type="PANTHER" id="PTHR30185:SF15">
    <property type="entry name" value="CRYPTIC BETA-GLUCOSIDE BGL OPERON ANTITERMINATOR"/>
    <property type="match status" value="1"/>
</dbReference>
<dbReference type="Proteomes" id="UP000215185">
    <property type="component" value="Chromosome 1"/>
</dbReference>
<keyword evidence="1" id="KW-0677">Repeat</keyword>
<feature type="domain" description="PRD" evidence="2">
    <location>
        <begin position="65"/>
        <end position="170"/>
    </location>
</feature>
<proteinExistence type="predicted"/>
<dbReference type="PANTHER" id="PTHR30185">
    <property type="entry name" value="CRYPTIC BETA-GLUCOSIDE BGL OPERON ANTITERMINATOR"/>
    <property type="match status" value="1"/>
</dbReference>
<evidence type="ECO:0000259" key="2">
    <source>
        <dbReference type="PROSITE" id="PS51372"/>
    </source>
</evidence>
<dbReference type="InterPro" id="IPR011608">
    <property type="entry name" value="PRD"/>
</dbReference>
<dbReference type="STRING" id="1123308.GCA_000380085_01241"/>
<reference evidence="3 4" key="1">
    <citation type="submission" date="2017-06" db="EMBL/GenBank/DDBJ databases">
        <authorList>
            <consortium name="Pathogen Informatics"/>
        </authorList>
    </citation>
    <scope>NUCLEOTIDE SEQUENCE [LARGE SCALE GENOMIC DNA]</scope>
    <source>
        <strain evidence="3 4">NCTC13788</strain>
    </source>
</reference>
<feature type="domain" description="PRD" evidence="2">
    <location>
        <begin position="171"/>
        <end position="279"/>
    </location>
</feature>
<dbReference type="InterPro" id="IPR050661">
    <property type="entry name" value="BglG_antiterminators"/>
</dbReference>
<dbReference type="EMBL" id="LT906439">
    <property type="protein sequence ID" value="SNU86893.1"/>
    <property type="molecule type" value="Genomic_DNA"/>
</dbReference>
<name>A0A239SQG0_9STRE</name>
<protein>
    <submittedName>
        <fullName evidence="3">Transcriptional antiterminator</fullName>
    </submittedName>
</protein>